<dbReference type="Proteomes" id="UP001160390">
    <property type="component" value="Unassembled WGS sequence"/>
</dbReference>
<evidence type="ECO:0000313" key="2">
    <source>
        <dbReference type="Proteomes" id="UP001160390"/>
    </source>
</evidence>
<dbReference type="EMBL" id="CABFNP030001183">
    <property type="protein sequence ID" value="CAI6091548.1"/>
    <property type="molecule type" value="Genomic_DNA"/>
</dbReference>
<name>A0AA35Q0V3_9HYPO</name>
<sequence length="176" mass="19640">MSCRQSKLRPSYINLGSRCSDVPSLSPYKISEGAFEAFQERNDQDKDEPNTISTVLANRYCARNTVFANLEPLTDDSVAALKPDIYYGAYPGQLAWPTRNELAGHIVPSTILDKPMAPNFFMEVKGPDGSLIVATRQTRYDGVIGSRAMHSLQNYNEEESAYDVKPYTFCSIYYGG</sequence>
<reference evidence="1" key="1">
    <citation type="submission" date="2023-01" db="EMBL/GenBank/DDBJ databases">
        <authorList>
            <person name="Piombo E."/>
        </authorList>
    </citation>
    <scope>NUCLEOTIDE SEQUENCE</scope>
</reference>
<keyword evidence="2" id="KW-1185">Reference proteome</keyword>
<comment type="caution">
    <text evidence="1">The sequence shown here is derived from an EMBL/GenBank/DDBJ whole genome shotgun (WGS) entry which is preliminary data.</text>
</comment>
<evidence type="ECO:0000313" key="1">
    <source>
        <dbReference type="EMBL" id="CAI6091548.1"/>
    </source>
</evidence>
<organism evidence="1 2">
    <name type="scientific">Clonostachys chloroleuca</name>
    <dbReference type="NCBI Taxonomy" id="1926264"/>
    <lineage>
        <taxon>Eukaryota</taxon>
        <taxon>Fungi</taxon>
        <taxon>Dikarya</taxon>
        <taxon>Ascomycota</taxon>
        <taxon>Pezizomycotina</taxon>
        <taxon>Sordariomycetes</taxon>
        <taxon>Hypocreomycetidae</taxon>
        <taxon>Hypocreales</taxon>
        <taxon>Bionectriaceae</taxon>
        <taxon>Clonostachys</taxon>
    </lineage>
</organism>
<protein>
    <submittedName>
        <fullName evidence="1">Uncharacterized protein</fullName>
    </submittedName>
</protein>
<proteinExistence type="predicted"/>
<accession>A0AA35Q0V3</accession>
<gene>
    <name evidence="1" type="ORF">CCHLO57077_00018916</name>
</gene>
<dbReference type="AlphaFoldDB" id="A0AA35Q0V3"/>